<feature type="compositionally biased region" description="Basic and acidic residues" evidence="1">
    <location>
        <begin position="16"/>
        <end position="25"/>
    </location>
</feature>
<dbReference type="EMBL" id="BAAAYN010000004">
    <property type="protein sequence ID" value="GAA3382721.1"/>
    <property type="molecule type" value="Genomic_DNA"/>
</dbReference>
<organism evidence="2 3">
    <name type="scientific">Cryptosporangium minutisporangium</name>
    <dbReference type="NCBI Taxonomy" id="113569"/>
    <lineage>
        <taxon>Bacteria</taxon>
        <taxon>Bacillati</taxon>
        <taxon>Actinomycetota</taxon>
        <taxon>Actinomycetes</taxon>
        <taxon>Cryptosporangiales</taxon>
        <taxon>Cryptosporangiaceae</taxon>
        <taxon>Cryptosporangium</taxon>
    </lineage>
</organism>
<feature type="region of interest" description="Disordered" evidence="1">
    <location>
        <begin position="16"/>
        <end position="50"/>
    </location>
</feature>
<comment type="caution">
    <text evidence="2">The sequence shown here is derived from an EMBL/GenBank/DDBJ whole genome shotgun (WGS) entry which is preliminary data.</text>
</comment>
<reference evidence="3" key="1">
    <citation type="journal article" date="2019" name="Int. J. Syst. Evol. Microbiol.">
        <title>The Global Catalogue of Microorganisms (GCM) 10K type strain sequencing project: providing services to taxonomists for standard genome sequencing and annotation.</title>
        <authorList>
            <consortium name="The Broad Institute Genomics Platform"/>
            <consortium name="The Broad Institute Genome Sequencing Center for Infectious Disease"/>
            <person name="Wu L."/>
            <person name="Ma J."/>
        </authorList>
    </citation>
    <scope>NUCLEOTIDE SEQUENCE [LARGE SCALE GENOMIC DNA]</scope>
    <source>
        <strain evidence="3">JCM 9458</strain>
    </source>
</reference>
<proteinExistence type="predicted"/>
<evidence type="ECO:0000256" key="1">
    <source>
        <dbReference type="SAM" id="MobiDB-lite"/>
    </source>
</evidence>
<dbReference type="Proteomes" id="UP001501676">
    <property type="component" value="Unassembled WGS sequence"/>
</dbReference>
<accession>A0ABP6SQ81</accession>
<gene>
    <name evidence="2" type="ORF">GCM10020369_05710</name>
</gene>
<name>A0ABP6SQ81_9ACTN</name>
<keyword evidence="3" id="KW-1185">Reference proteome</keyword>
<protein>
    <submittedName>
        <fullName evidence="2">Uncharacterized protein</fullName>
    </submittedName>
</protein>
<evidence type="ECO:0000313" key="2">
    <source>
        <dbReference type="EMBL" id="GAA3382721.1"/>
    </source>
</evidence>
<feature type="compositionally biased region" description="Gly residues" evidence="1">
    <location>
        <begin position="37"/>
        <end position="47"/>
    </location>
</feature>
<sequence length="106" mass="11231">MRQREEDDVVALEDLEGRGAEHDVGEGGEVGVVFADGGAGAGGGGQGAEFDVGVGEEEAEEFSTCVSAGTSYRRPHTHHALRSLHLRMSMHVVGFLCNRDRGHGVR</sequence>
<evidence type="ECO:0000313" key="3">
    <source>
        <dbReference type="Proteomes" id="UP001501676"/>
    </source>
</evidence>